<evidence type="ECO:0000256" key="5">
    <source>
        <dbReference type="PROSITE-ProRule" id="PRU00042"/>
    </source>
</evidence>
<dbReference type="Gene3D" id="3.30.160.60">
    <property type="entry name" value="Classic Zinc Finger"/>
    <property type="match status" value="1"/>
</dbReference>
<dbReference type="GO" id="GO:0008270">
    <property type="term" value="F:zinc ion binding"/>
    <property type="evidence" value="ECO:0007669"/>
    <property type="project" value="UniProtKB-KW"/>
</dbReference>
<dbReference type="PANTHER" id="PTHR24408:SF58">
    <property type="entry name" value="TRANSCRIPTION FACTOR (TFIIIA), PUTATIVE (AFU_ORTHOLOGUE AFUA_1G05150)-RELATED"/>
    <property type="match status" value="1"/>
</dbReference>
<proteinExistence type="predicted"/>
<organism evidence="8 9">
    <name type="scientific">Octopus sinensis</name>
    <name type="common">East Asian common octopus</name>
    <dbReference type="NCBI Taxonomy" id="2607531"/>
    <lineage>
        <taxon>Eukaryota</taxon>
        <taxon>Metazoa</taxon>
        <taxon>Spiralia</taxon>
        <taxon>Lophotrochozoa</taxon>
        <taxon>Mollusca</taxon>
        <taxon>Cephalopoda</taxon>
        <taxon>Coleoidea</taxon>
        <taxon>Octopodiformes</taxon>
        <taxon>Octopoda</taxon>
        <taxon>Incirrata</taxon>
        <taxon>Octopodidae</taxon>
        <taxon>Octopus</taxon>
    </lineage>
</organism>
<evidence type="ECO:0000313" key="9">
    <source>
        <dbReference type="RefSeq" id="XP_029656031.2"/>
    </source>
</evidence>
<evidence type="ECO:0000256" key="4">
    <source>
        <dbReference type="ARBA" id="ARBA00022833"/>
    </source>
</evidence>
<dbReference type="GO" id="GO:0000981">
    <property type="term" value="F:DNA-binding transcription factor activity, RNA polymerase II-specific"/>
    <property type="evidence" value="ECO:0007669"/>
    <property type="project" value="TreeGrafter"/>
</dbReference>
<dbReference type="PROSITE" id="PS00028">
    <property type="entry name" value="ZINC_FINGER_C2H2_1"/>
    <property type="match status" value="1"/>
</dbReference>
<keyword evidence="1" id="KW-0479">Metal-binding</keyword>
<dbReference type="PANTHER" id="PTHR24408">
    <property type="entry name" value="ZINC FINGER PROTEIN"/>
    <property type="match status" value="1"/>
</dbReference>
<keyword evidence="4" id="KW-0862">Zinc</keyword>
<dbReference type="SMART" id="SM00355">
    <property type="entry name" value="ZnF_C2H2"/>
    <property type="match status" value="3"/>
</dbReference>
<feature type="domain" description="C2H2-type" evidence="7">
    <location>
        <begin position="34"/>
        <end position="61"/>
    </location>
</feature>
<evidence type="ECO:0000256" key="1">
    <source>
        <dbReference type="ARBA" id="ARBA00022723"/>
    </source>
</evidence>
<accession>A0A6P7U512</accession>
<dbReference type="KEGG" id="osn:115229910"/>
<protein>
    <submittedName>
        <fullName evidence="9">Zinc finger protein 236-like</fullName>
    </submittedName>
</protein>
<gene>
    <name evidence="9" type="primary">LOC115229910</name>
</gene>
<evidence type="ECO:0000256" key="6">
    <source>
        <dbReference type="SAM" id="MobiDB-lite"/>
    </source>
</evidence>
<keyword evidence="3 5" id="KW-0863">Zinc-finger</keyword>
<evidence type="ECO:0000256" key="2">
    <source>
        <dbReference type="ARBA" id="ARBA00022737"/>
    </source>
</evidence>
<dbReference type="RefSeq" id="XP_029656031.2">
    <property type="nucleotide sequence ID" value="XM_029800171.2"/>
</dbReference>
<dbReference type="GO" id="GO:0005634">
    <property type="term" value="C:nucleus"/>
    <property type="evidence" value="ECO:0007669"/>
    <property type="project" value="TreeGrafter"/>
</dbReference>
<keyword evidence="2" id="KW-0677">Repeat</keyword>
<dbReference type="AlphaFoldDB" id="A0A6P7U512"/>
<name>A0A6P7U512_9MOLL</name>
<feature type="compositionally biased region" description="Polar residues" evidence="6">
    <location>
        <begin position="454"/>
        <end position="467"/>
    </location>
</feature>
<evidence type="ECO:0000256" key="3">
    <source>
        <dbReference type="ARBA" id="ARBA00022771"/>
    </source>
</evidence>
<evidence type="ECO:0000313" key="8">
    <source>
        <dbReference type="Proteomes" id="UP000515154"/>
    </source>
</evidence>
<dbReference type="Proteomes" id="UP000515154">
    <property type="component" value="Unplaced"/>
</dbReference>
<keyword evidence="8" id="KW-1185">Reference proteome</keyword>
<feature type="region of interest" description="Disordered" evidence="6">
    <location>
        <begin position="219"/>
        <end position="240"/>
    </location>
</feature>
<dbReference type="SUPFAM" id="SSF57667">
    <property type="entry name" value="beta-beta-alpha zinc fingers"/>
    <property type="match status" value="2"/>
</dbReference>
<evidence type="ECO:0000259" key="7">
    <source>
        <dbReference type="PROSITE" id="PS50157"/>
    </source>
</evidence>
<sequence length="477" mass="51200">MIYNANNNFSVCLLRGCERSDISKHVLIHDEPKHICEVCGKAFRHIKNKELHVKRHKGQRDYKCGVCDFFGYTFTDIRKHIERKHSDLKTLDCDKCSQTFHNESLLIEHQKQKCEVTMIEQALTIATSTGTTEARIQIPTSLSVDGQHITIGSQQIPMDTSQQVNITVEQLNLTGNSEDGEITLTESNPLGGSEIAVASQTEQFEDISADPSCVLTEGTGVSESVGEEGEVSGGERQEDGEVEEGVLDVKELGQNLTESLMMTKHHIAVPISEAITVSQVTFVSADVMTTSTTTPTTTTMVAPVVEQSLSELTEGVVEGSGLVLGMEVKEAPVESTEAIVATTTETAILATAEAAIATDTVELTTATTTTSTTLSAAETVMETTAEVATTATTTTTAATTTAAATTTTEVEAVAATVAETSELATTNETVDQQQQQQQQHQQQQQQEQQPEQQVTVTLTEVNPSSTDGEPAANMVIS</sequence>
<dbReference type="InterPro" id="IPR036236">
    <property type="entry name" value="Znf_C2H2_sf"/>
</dbReference>
<dbReference type="InterPro" id="IPR013087">
    <property type="entry name" value="Znf_C2H2_type"/>
</dbReference>
<reference evidence="9" key="1">
    <citation type="submission" date="2025-08" db="UniProtKB">
        <authorList>
            <consortium name="RefSeq"/>
        </authorList>
    </citation>
    <scope>IDENTIFICATION</scope>
</reference>
<feature type="region of interest" description="Disordered" evidence="6">
    <location>
        <begin position="425"/>
        <end position="477"/>
    </location>
</feature>
<dbReference type="PROSITE" id="PS50157">
    <property type="entry name" value="ZINC_FINGER_C2H2_2"/>
    <property type="match status" value="1"/>
</dbReference>
<feature type="compositionally biased region" description="Low complexity" evidence="6">
    <location>
        <begin position="425"/>
        <end position="453"/>
    </location>
</feature>
<dbReference type="GO" id="GO:0043565">
    <property type="term" value="F:sequence-specific DNA binding"/>
    <property type="evidence" value="ECO:0007669"/>
    <property type="project" value="TreeGrafter"/>
</dbReference>